<accession>A0A8T0UYG0</accession>
<organism evidence="2 3">
    <name type="scientific">Panicum virgatum</name>
    <name type="common">Blackwell switchgrass</name>
    <dbReference type="NCBI Taxonomy" id="38727"/>
    <lineage>
        <taxon>Eukaryota</taxon>
        <taxon>Viridiplantae</taxon>
        <taxon>Streptophyta</taxon>
        <taxon>Embryophyta</taxon>
        <taxon>Tracheophyta</taxon>
        <taxon>Spermatophyta</taxon>
        <taxon>Magnoliopsida</taxon>
        <taxon>Liliopsida</taxon>
        <taxon>Poales</taxon>
        <taxon>Poaceae</taxon>
        <taxon>PACMAD clade</taxon>
        <taxon>Panicoideae</taxon>
        <taxon>Panicodae</taxon>
        <taxon>Paniceae</taxon>
        <taxon>Panicinae</taxon>
        <taxon>Panicum</taxon>
        <taxon>Panicum sect. Hiantes</taxon>
    </lineage>
</organism>
<evidence type="ECO:0000313" key="2">
    <source>
        <dbReference type="EMBL" id="KAG2625089.1"/>
    </source>
</evidence>
<name>A0A8T0UYG0_PANVG</name>
<keyword evidence="3" id="KW-1185">Reference proteome</keyword>
<feature type="compositionally biased region" description="Basic residues" evidence="1">
    <location>
        <begin position="135"/>
        <end position="148"/>
    </location>
</feature>
<proteinExistence type="predicted"/>
<feature type="region of interest" description="Disordered" evidence="1">
    <location>
        <begin position="68"/>
        <end position="95"/>
    </location>
</feature>
<dbReference type="Proteomes" id="UP000823388">
    <property type="component" value="Chromosome 3K"/>
</dbReference>
<dbReference type="EMBL" id="CM029041">
    <property type="protein sequence ID" value="KAG2625089.1"/>
    <property type="molecule type" value="Genomic_DNA"/>
</dbReference>
<sequence>MIKIKGNQRHFTFGLRASACFPGPACWVTWRHNNARPASPGMSCRPGKYDLLFRPSGGAGGACSATASVRSGGGGVGARPAGRGTRATSPAPGAACLQGRRSHARYDDWSGRGLLIVPRTTGARPGTGQGTPRRVPARARPPGRPRSGRRAELEFSHGLRGSRGRAKGVLIDRHCSLQARPMNVSRVPLISE</sequence>
<feature type="region of interest" description="Disordered" evidence="1">
    <location>
        <begin position="118"/>
        <end position="160"/>
    </location>
</feature>
<evidence type="ECO:0000256" key="1">
    <source>
        <dbReference type="SAM" id="MobiDB-lite"/>
    </source>
</evidence>
<feature type="compositionally biased region" description="Low complexity" evidence="1">
    <location>
        <begin position="78"/>
        <end position="89"/>
    </location>
</feature>
<dbReference type="AlphaFoldDB" id="A0A8T0UYG0"/>
<protein>
    <submittedName>
        <fullName evidence="2">Uncharacterized protein</fullName>
    </submittedName>
</protein>
<gene>
    <name evidence="2" type="ORF">PVAP13_3KG165127</name>
</gene>
<evidence type="ECO:0000313" key="3">
    <source>
        <dbReference type="Proteomes" id="UP000823388"/>
    </source>
</evidence>
<comment type="caution">
    <text evidence="2">The sequence shown here is derived from an EMBL/GenBank/DDBJ whole genome shotgun (WGS) entry which is preliminary data.</text>
</comment>
<reference evidence="2" key="1">
    <citation type="submission" date="2020-05" db="EMBL/GenBank/DDBJ databases">
        <title>WGS assembly of Panicum virgatum.</title>
        <authorList>
            <person name="Lovell J.T."/>
            <person name="Jenkins J."/>
            <person name="Shu S."/>
            <person name="Juenger T.E."/>
            <person name="Schmutz J."/>
        </authorList>
    </citation>
    <scope>NUCLEOTIDE SEQUENCE</scope>
    <source>
        <strain evidence="2">AP13</strain>
    </source>
</reference>